<accession>A0ABY5HCA1</accession>
<gene>
    <name evidence="3" type="ORF">KDW96_06120</name>
</gene>
<keyword evidence="4" id="KW-1185">Reference proteome</keyword>
<proteinExistence type="predicted"/>
<dbReference type="RefSeq" id="WP_255839560.1">
    <property type="nucleotide sequence ID" value="NZ_CP073346.1"/>
</dbReference>
<dbReference type="SUPFAM" id="SSF54637">
    <property type="entry name" value="Thioesterase/thiol ester dehydrase-isomerase"/>
    <property type="match status" value="2"/>
</dbReference>
<dbReference type="Gene3D" id="3.10.129.10">
    <property type="entry name" value="Hotdog Thioesterase"/>
    <property type="match status" value="2"/>
</dbReference>
<feature type="domain" description="Peroxisomal multifunctional enzyme type 2-like N-terminal" evidence="2">
    <location>
        <begin position="23"/>
        <end position="123"/>
    </location>
</feature>
<dbReference type="EMBL" id="CP073346">
    <property type="protein sequence ID" value="UTW08885.1"/>
    <property type="molecule type" value="Genomic_DNA"/>
</dbReference>
<evidence type="ECO:0000259" key="1">
    <source>
        <dbReference type="Pfam" id="PF01575"/>
    </source>
</evidence>
<evidence type="ECO:0000313" key="4">
    <source>
        <dbReference type="Proteomes" id="UP001059672"/>
    </source>
</evidence>
<dbReference type="InterPro" id="IPR054357">
    <property type="entry name" value="MFE-2_N"/>
</dbReference>
<dbReference type="InterPro" id="IPR029069">
    <property type="entry name" value="HotDog_dom_sf"/>
</dbReference>
<dbReference type="InterPro" id="IPR002539">
    <property type="entry name" value="MaoC-like_dom"/>
</dbReference>
<evidence type="ECO:0008006" key="5">
    <source>
        <dbReference type="Google" id="ProtNLM"/>
    </source>
</evidence>
<evidence type="ECO:0000313" key="3">
    <source>
        <dbReference type="EMBL" id="UTW08885.1"/>
    </source>
</evidence>
<feature type="domain" description="MaoC-like" evidence="1">
    <location>
        <begin position="164"/>
        <end position="256"/>
    </location>
</feature>
<dbReference type="Pfam" id="PF22622">
    <property type="entry name" value="MFE-2_hydrat-2_N"/>
    <property type="match status" value="1"/>
</dbReference>
<protein>
    <recommendedName>
        <fullName evidence="5">N-terminal half of MaoC dehydratase</fullName>
    </recommendedName>
</protein>
<organism evidence="3 4">
    <name type="scientific">Pseudomonas benzenivorans</name>
    <dbReference type="NCBI Taxonomy" id="556533"/>
    <lineage>
        <taxon>Bacteria</taxon>
        <taxon>Pseudomonadati</taxon>
        <taxon>Pseudomonadota</taxon>
        <taxon>Gammaproteobacteria</taxon>
        <taxon>Pseudomonadales</taxon>
        <taxon>Pseudomonadaceae</taxon>
        <taxon>Pseudomonas</taxon>
    </lineage>
</organism>
<evidence type="ECO:0000259" key="2">
    <source>
        <dbReference type="Pfam" id="PF22622"/>
    </source>
</evidence>
<sequence>MTTALPSTFQELIGYDLGTSEIAYTKRDAILYALACGAKASDLSLVYERDLKVLPGYACALGLWAVEKTGALGVYDPKRSLHASQSLVMHAELPRSGRFESRGKVVAAWDKGKATIVEIEVTSEFFTLGYSIFLPGVGGWGGSNTPAKTADAQVPALHPGSVFTTSEQHAALYRLTGDLHPIHIDTSVAQANGFERPILHGLCTLGIALREVAENLGVDPTSLQSMSVRLSAPVLPGASIAVSLASANGQVRFEAHDNGTAVLKDGVVSFK</sequence>
<name>A0ABY5HCA1_9PSED</name>
<dbReference type="PANTHER" id="PTHR13078:SF57">
    <property type="entry name" value="DEHYDRATASE, PUTATIVE (AFU_ORTHOLOGUE AFUA_5G00640)-RELATED"/>
    <property type="match status" value="1"/>
</dbReference>
<dbReference type="PANTHER" id="PTHR13078">
    <property type="entry name" value="PEROXISOMAL MULTIFUNCTIONAL ENZYME TYPE 2-RELATED"/>
    <property type="match status" value="1"/>
</dbReference>
<reference evidence="3" key="1">
    <citation type="submission" date="2021-04" db="EMBL/GenBank/DDBJ databases">
        <title>Oceanospirillales bacteria with DddD are important DMSP degraders in coastal seawater.</title>
        <authorList>
            <person name="Liu J."/>
        </authorList>
    </citation>
    <scope>NUCLEOTIDE SEQUENCE</scope>
    <source>
        <strain evidence="3">D13-4</strain>
    </source>
</reference>
<dbReference type="Pfam" id="PF01575">
    <property type="entry name" value="MaoC_dehydratas"/>
    <property type="match status" value="1"/>
</dbReference>
<dbReference type="Proteomes" id="UP001059672">
    <property type="component" value="Chromosome"/>
</dbReference>